<evidence type="ECO:0000313" key="2">
    <source>
        <dbReference type="Proteomes" id="UP000192491"/>
    </source>
</evidence>
<reference evidence="1 2" key="1">
    <citation type="submission" date="2017-01" db="EMBL/GenBank/DDBJ databases">
        <title>Novel large sulfur bacteria in the metagenomes of groundwater-fed chemosynthetic microbial mats in the Lake Huron basin.</title>
        <authorList>
            <person name="Sharrar A.M."/>
            <person name="Flood B.E."/>
            <person name="Bailey J.V."/>
            <person name="Jones D.S."/>
            <person name="Biddanda B."/>
            <person name="Ruberg S.A."/>
            <person name="Marcus D.N."/>
            <person name="Dick G.J."/>
        </authorList>
    </citation>
    <scope>NUCLEOTIDE SEQUENCE [LARGE SCALE GENOMIC DNA]</scope>
    <source>
        <strain evidence="1">A8</strain>
    </source>
</reference>
<comment type="caution">
    <text evidence="1">The sequence shown here is derived from an EMBL/GenBank/DDBJ whole genome shotgun (WGS) entry which is preliminary data.</text>
</comment>
<dbReference type="Proteomes" id="UP000192491">
    <property type="component" value="Unassembled WGS sequence"/>
</dbReference>
<gene>
    <name evidence="1" type="ORF">BWK73_31660</name>
</gene>
<sequence>MVDCLQDNLNLISFFQHNPPISPRHWLGSGTAILPRQFINRKVHQNIWMKFPIGFIPNRHGGVKLDKVSSEHVVCSLYGTQNDTCQLVAKLKSEIAPRIVFSPTLIAVVQDLIAVATAMCHQKVMCFPLNVIR</sequence>
<dbReference type="EMBL" id="MTEJ01000258">
    <property type="protein sequence ID" value="OQX06132.1"/>
    <property type="molecule type" value="Genomic_DNA"/>
</dbReference>
<accession>A0A1Y1QHX7</accession>
<organism evidence="1 2">
    <name type="scientific">Thiothrix lacustris</name>
    <dbReference type="NCBI Taxonomy" id="525917"/>
    <lineage>
        <taxon>Bacteria</taxon>
        <taxon>Pseudomonadati</taxon>
        <taxon>Pseudomonadota</taxon>
        <taxon>Gammaproteobacteria</taxon>
        <taxon>Thiotrichales</taxon>
        <taxon>Thiotrichaceae</taxon>
        <taxon>Thiothrix</taxon>
    </lineage>
</organism>
<name>A0A1Y1QHX7_9GAMM</name>
<protein>
    <submittedName>
        <fullName evidence="1">Uncharacterized protein</fullName>
    </submittedName>
</protein>
<dbReference type="AlphaFoldDB" id="A0A1Y1QHX7"/>
<evidence type="ECO:0000313" key="1">
    <source>
        <dbReference type="EMBL" id="OQX06132.1"/>
    </source>
</evidence>
<proteinExistence type="predicted"/>